<dbReference type="RefSeq" id="WP_019860991.1">
    <property type="nucleotide sequence ID" value="NZ_CP033507.1"/>
</dbReference>
<gene>
    <name evidence="1" type="ORF">D3242_16145</name>
</gene>
<organism evidence="1 2">
    <name type="scientific">Mesorhizobium jarvisii</name>
    <dbReference type="NCBI Taxonomy" id="1777867"/>
    <lineage>
        <taxon>Bacteria</taxon>
        <taxon>Pseudomonadati</taxon>
        <taxon>Pseudomonadota</taxon>
        <taxon>Alphaproteobacteria</taxon>
        <taxon>Hyphomicrobiales</taxon>
        <taxon>Phyllobacteriaceae</taxon>
        <taxon>Mesorhizobium</taxon>
    </lineage>
</organism>
<proteinExistence type="predicted"/>
<evidence type="ECO:0000313" key="2">
    <source>
        <dbReference type="Proteomes" id="UP000275530"/>
    </source>
</evidence>
<evidence type="ECO:0000313" key="1">
    <source>
        <dbReference type="EMBL" id="RJT32903.1"/>
    </source>
</evidence>
<comment type="caution">
    <text evidence="1">The sequence shown here is derived from an EMBL/GenBank/DDBJ whole genome shotgun (WGS) entry which is preliminary data.</text>
</comment>
<reference evidence="1 2" key="1">
    <citation type="submission" date="2018-09" db="EMBL/GenBank/DDBJ databases">
        <title>Mesorhizobium carmichaelinearum sp. nov. isolated from Carmichaelinea spp. root nodules in New Zealand.</title>
        <authorList>
            <person name="De Meyer S.E."/>
        </authorList>
    </citation>
    <scope>NUCLEOTIDE SEQUENCE [LARGE SCALE GENOMIC DNA]</scope>
    <source>
        <strain evidence="1 2">LMG 28313</strain>
    </source>
</reference>
<accession>A0A6M7TD39</accession>
<dbReference type="EMBL" id="QZXA01000006">
    <property type="protein sequence ID" value="RJT32903.1"/>
    <property type="molecule type" value="Genomic_DNA"/>
</dbReference>
<dbReference type="InterPro" id="IPR011051">
    <property type="entry name" value="RmlC_Cupin_sf"/>
</dbReference>
<dbReference type="AlphaFoldDB" id="A0A6M7TD39"/>
<name>A0A6M7TD39_9HYPH</name>
<dbReference type="Gene3D" id="2.60.120.10">
    <property type="entry name" value="Jelly Rolls"/>
    <property type="match status" value="1"/>
</dbReference>
<dbReference type="PANTHER" id="PTHR38599:SF1">
    <property type="entry name" value="CUPIN DOMAIN PROTEIN (AFU_ORTHOLOGUE AFUA_3G13620)"/>
    <property type="match status" value="1"/>
</dbReference>
<dbReference type="SUPFAM" id="SSF51182">
    <property type="entry name" value="RmlC-like cupins"/>
    <property type="match status" value="1"/>
</dbReference>
<dbReference type="InterPro" id="IPR014710">
    <property type="entry name" value="RmlC-like_jellyroll"/>
</dbReference>
<sequence>MIGNQGRLRTGQSLIAISAVAVLFALAAKWAGPGFTGVVPDGMETHIHMANADADDTARARPKTVVTPISCERLPNVPGKSITTAIVAFPPNGFTPRHRHPGSVSAFVLKGTLRSQLQGSPAGTYSAGQTWFEPPGTVHLFAENASTTEPAELLATFIADDDCGALTIPD</sequence>
<keyword evidence="2" id="KW-1185">Reference proteome</keyword>
<dbReference type="PANTHER" id="PTHR38599">
    <property type="entry name" value="CUPIN DOMAIN PROTEIN (AFU_ORTHOLOGUE AFUA_3G13620)"/>
    <property type="match status" value="1"/>
</dbReference>
<dbReference type="Pfam" id="PF07883">
    <property type="entry name" value="Cupin_2"/>
    <property type="match status" value="1"/>
</dbReference>
<protein>
    <submittedName>
        <fullName evidence="1">Cupin domain-containing protein</fullName>
    </submittedName>
</protein>
<dbReference type="InterPro" id="IPR013096">
    <property type="entry name" value="Cupin_2"/>
</dbReference>
<dbReference type="CDD" id="cd02234">
    <property type="entry name" value="cupin_BLR7677-like"/>
    <property type="match status" value="1"/>
</dbReference>
<dbReference type="Proteomes" id="UP000275530">
    <property type="component" value="Unassembled WGS sequence"/>
</dbReference>